<name>A0A6G4XRB6_9ACTN</name>
<keyword evidence="5" id="KW-0963">Cytoplasm</keyword>
<evidence type="ECO:0000256" key="5">
    <source>
        <dbReference type="HAMAP-Rule" id="MF_01197"/>
    </source>
</evidence>
<dbReference type="InterPro" id="IPR038594">
    <property type="entry name" value="SepF-like_sf"/>
</dbReference>
<evidence type="ECO:0000313" key="8">
    <source>
        <dbReference type="Proteomes" id="UP000481109"/>
    </source>
</evidence>
<dbReference type="HAMAP" id="MF_01197">
    <property type="entry name" value="SepF"/>
    <property type="match status" value="1"/>
</dbReference>
<sequence length="215" mass="23789">MAGAMRKMAVYLGLVEDDGYDGRGFDPDDEFEPELDPEPERDRRRHEPSRELHREEPERKVQTPAPRAPISSSVPVAAGGSSALSAEIGRPARIAPVASITPERQSLEKNAPVIMPKVVSEREPYRITTLHPRTYNEARTIGEHFREGTPVIMNLTEMDDTDAKRLVDFAAGLVFGLHGSIERVTQKVFLLSPANVDVTAEDKARIAEGGFFNQS</sequence>
<reference evidence="7 8" key="1">
    <citation type="submission" date="2020-02" db="EMBL/GenBank/DDBJ databases">
        <title>Whole-genome analyses of novel actinobacteria.</title>
        <authorList>
            <person name="Sahin N."/>
            <person name="Tokatli A."/>
        </authorList>
    </citation>
    <scope>NUCLEOTIDE SEQUENCE [LARGE SCALE GENOMIC DNA]</scope>
    <source>
        <strain evidence="7 8">YC504</strain>
    </source>
</reference>
<protein>
    <recommendedName>
        <fullName evidence="5">Cell division protein SepF</fullName>
    </recommendedName>
</protein>
<evidence type="ECO:0000256" key="1">
    <source>
        <dbReference type="ARBA" id="ARBA00022618"/>
    </source>
</evidence>
<dbReference type="EMBL" id="JAAKZW010000192">
    <property type="protein sequence ID" value="NGO80105.1"/>
    <property type="molecule type" value="Genomic_DNA"/>
</dbReference>
<keyword evidence="1 5" id="KW-0132">Cell division</keyword>
<dbReference type="Pfam" id="PF04472">
    <property type="entry name" value="SepF"/>
    <property type="match status" value="1"/>
</dbReference>
<comment type="caution">
    <text evidence="7">The sequence shown here is derived from an EMBL/GenBank/DDBJ whole genome shotgun (WGS) entry which is preliminary data.</text>
</comment>
<dbReference type="AlphaFoldDB" id="A0A6G4XRB6"/>
<dbReference type="GO" id="GO:0000917">
    <property type="term" value="P:division septum assembly"/>
    <property type="evidence" value="ECO:0007669"/>
    <property type="project" value="UniProtKB-KW"/>
</dbReference>
<gene>
    <name evidence="5" type="primary">sepF</name>
    <name evidence="7" type="ORF">G6045_31270</name>
</gene>
<comment type="similarity">
    <text evidence="5">Belongs to the SepF family.</text>
</comment>
<dbReference type="GO" id="GO:0005737">
    <property type="term" value="C:cytoplasm"/>
    <property type="evidence" value="ECO:0007669"/>
    <property type="project" value="UniProtKB-SubCell"/>
</dbReference>
<dbReference type="InterPro" id="IPR023052">
    <property type="entry name" value="Cell_div_SepF"/>
</dbReference>
<dbReference type="InterPro" id="IPR007561">
    <property type="entry name" value="Cell_div_SepF/SepF-rel"/>
</dbReference>
<feature type="region of interest" description="Disordered" evidence="6">
    <location>
        <begin position="16"/>
        <end position="77"/>
    </location>
</feature>
<comment type="function">
    <text evidence="4 5">Cell division protein that is part of the divisome complex and is recruited early to the Z-ring. Probably stimulates Z-ring formation, perhaps through the cross-linking of FtsZ protofilaments. Its function overlaps with FtsA.</text>
</comment>
<organism evidence="7 8">
    <name type="scientific">Streptomyces mesophilus</name>
    <dbReference type="NCBI Taxonomy" id="1775132"/>
    <lineage>
        <taxon>Bacteria</taxon>
        <taxon>Bacillati</taxon>
        <taxon>Actinomycetota</taxon>
        <taxon>Actinomycetes</taxon>
        <taxon>Kitasatosporales</taxon>
        <taxon>Streptomycetaceae</taxon>
        <taxon>Streptomyces</taxon>
    </lineage>
</organism>
<feature type="compositionally biased region" description="Acidic residues" evidence="6">
    <location>
        <begin position="27"/>
        <end position="39"/>
    </location>
</feature>
<keyword evidence="2 5" id="KW-0717">Septation</keyword>
<keyword evidence="3 5" id="KW-0131">Cell cycle</keyword>
<evidence type="ECO:0000256" key="4">
    <source>
        <dbReference type="ARBA" id="ARBA00044936"/>
    </source>
</evidence>
<dbReference type="PANTHER" id="PTHR35798">
    <property type="entry name" value="CELL DIVISION PROTEIN SEPF"/>
    <property type="match status" value="1"/>
</dbReference>
<feature type="compositionally biased region" description="Basic and acidic residues" evidence="6">
    <location>
        <begin position="48"/>
        <end position="61"/>
    </location>
</feature>
<dbReference type="Proteomes" id="UP000481109">
    <property type="component" value="Unassembled WGS sequence"/>
</dbReference>
<proteinExistence type="inferred from homology"/>
<dbReference type="RefSeq" id="WP_165335536.1">
    <property type="nucleotide sequence ID" value="NZ_JAAKZW010000192.1"/>
</dbReference>
<dbReference type="GO" id="GO:0043093">
    <property type="term" value="P:FtsZ-dependent cytokinesis"/>
    <property type="evidence" value="ECO:0007669"/>
    <property type="project" value="UniProtKB-UniRule"/>
</dbReference>
<evidence type="ECO:0000256" key="6">
    <source>
        <dbReference type="SAM" id="MobiDB-lite"/>
    </source>
</evidence>
<dbReference type="PANTHER" id="PTHR35798:SF1">
    <property type="entry name" value="CELL DIVISION PROTEIN SEPF"/>
    <property type="match status" value="1"/>
</dbReference>
<comment type="subunit">
    <text evidence="5">Homodimer. Interacts with FtsZ.</text>
</comment>
<dbReference type="Gene3D" id="3.30.110.150">
    <property type="entry name" value="SepF-like protein"/>
    <property type="match status" value="1"/>
</dbReference>
<evidence type="ECO:0000256" key="2">
    <source>
        <dbReference type="ARBA" id="ARBA00023210"/>
    </source>
</evidence>
<keyword evidence="8" id="KW-1185">Reference proteome</keyword>
<evidence type="ECO:0000313" key="7">
    <source>
        <dbReference type="EMBL" id="NGO80105.1"/>
    </source>
</evidence>
<comment type="subcellular location">
    <subcellularLocation>
        <location evidence="5">Cytoplasm</location>
    </subcellularLocation>
    <text evidence="5">Localizes to the division site, in a FtsZ-dependent manner.</text>
</comment>
<accession>A0A6G4XRB6</accession>
<evidence type="ECO:0000256" key="3">
    <source>
        <dbReference type="ARBA" id="ARBA00023306"/>
    </source>
</evidence>